<gene>
    <name evidence="8" type="ORF">Clacol_000779</name>
</gene>
<feature type="compositionally biased region" description="Pro residues" evidence="6">
    <location>
        <begin position="460"/>
        <end position="469"/>
    </location>
</feature>
<feature type="compositionally biased region" description="Basic and acidic residues" evidence="6">
    <location>
        <begin position="692"/>
        <end position="701"/>
    </location>
</feature>
<comment type="similarity">
    <text evidence="2">Belongs to the CLASP family.</text>
</comment>
<dbReference type="GO" id="GO:0008017">
    <property type="term" value="F:microtubule binding"/>
    <property type="evidence" value="ECO:0007669"/>
    <property type="project" value="TreeGrafter"/>
</dbReference>
<feature type="compositionally biased region" description="Low complexity" evidence="6">
    <location>
        <begin position="371"/>
        <end position="380"/>
    </location>
</feature>
<dbReference type="Gene3D" id="1.25.10.10">
    <property type="entry name" value="Leucine-rich Repeat Variant"/>
    <property type="match status" value="1"/>
</dbReference>
<sequence>MPPVIPDKIPCDTLQQFLAEVSSYKDILELTENEETWDRIERALARFSAVIKGGGHQFKRELVDAFKNSHRPVVSALNSERTRLSTTALDCIGIAAPRLGLDFEPLVPIYVPAILRLSNRTNKVYVKRAHTTMDLIIGFCHIPSILHHLITACKESKISTGRIAAIDGALRALNKWDWTQKDIRNKVTDIEEMIRITGRDKDAIIRQTSRQVFEAYKNIFPERVSTFTAPLTPVMRRYLEITPEERGRPIAKTESSNSVTTASTGESNLLGLSVRSTSTQRADGGHSLSFKPQTQNPRPPITSARTMPPPITVPNKDVTGSKTVSRSPLEDQDNQERQRLLSSISSTFSVKSVPTSSKPFIEHQPPIRLGSSQSRSASVSAKPTLTSSGPARRVRRVVSTEQTNRPDLFAMARKAATRTVPQVKNQLGLISTIDQGGVSFPKSDLSLPGMERRGAQRVPKPIPLPPPASTLPVDKPGNVDEASTATSEAPAIPIQKKETKPSLFRRGGNADEKQASTTKEGFVPRRGGLLQPTLSQLNKQKPTVSNPQSRSRVVSNAGTMKRSDVKKVTSTNRPTGSTSQLVKSNSGESGQGQDMGGNQTQTTGPSSTASVSEEKPEITDQKSDSKEANDSTGTEVPELESSVPNEVLTENDTFAVQVKEIQSELATNLVEDEIRSRESTPAPQTPSSSNVDNKEVSKEMPENIEFIPEVMHDTAGISVKTNVANTASENSKSPDRTPLVEVFVNE</sequence>
<proteinExistence type="inferred from homology"/>
<feature type="compositionally biased region" description="Basic and acidic residues" evidence="6">
    <location>
        <begin position="612"/>
        <end position="629"/>
    </location>
</feature>
<evidence type="ECO:0000256" key="5">
    <source>
        <dbReference type="ARBA" id="ARBA00022776"/>
    </source>
</evidence>
<feature type="compositionally biased region" description="Polar residues" evidence="6">
    <location>
        <begin position="679"/>
        <end position="691"/>
    </location>
</feature>
<evidence type="ECO:0000256" key="3">
    <source>
        <dbReference type="ARBA" id="ARBA00022618"/>
    </source>
</evidence>
<comment type="subcellular location">
    <subcellularLocation>
        <location evidence="1">Cytoplasm</location>
        <location evidence="1">Cytoskeleton</location>
        <location evidence="1">Spindle</location>
    </subcellularLocation>
</comment>
<dbReference type="GO" id="GO:0005815">
    <property type="term" value="C:microtubule organizing center"/>
    <property type="evidence" value="ECO:0007669"/>
    <property type="project" value="TreeGrafter"/>
</dbReference>
<keyword evidence="5" id="KW-0498">Mitosis</keyword>
<evidence type="ECO:0000313" key="9">
    <source>
        <dbReference type="Proteomes" id="UP001050691"/>
    </source>
</evidence>
<comment type="caution">
    <text evidence="8">The sequence shown here is derived from an EMBL/GenBank/DDBJ whole genome shotgun (WGS) entry which is preliminary data.</text>
</comment>
<dbReference type="InterPro" id="IPR024395">
    <property type="entry name" value="CLASP_N_dom"/>
</dbReference>
<evidence type="ECO:0000256" key="4">
    <source>
        <dbReference type="ARBA" id="ARBA00022701"/>
    </source>
</evidence>
<feature type="compositionally biased region" description="Polar residues" evidence="6">
    <location>
        <begin position="532"/>
        <end position="558"/>
    </location>
</feature>
<keyword evidence="9" id="KW-1185">Reference proteome</keyword>
<feature type="compositionally biased region" description="Polar residues" evidence="6">
    <location>
        <begin position="568"/>
        <end position="588"/>
    </location>
</feature>
<dbReference type="AlphaFoldDB" id="A0AAV4ZX44"/>
<dbReference type="InterPro" id="IPR011989">
    <property type="entry name" value="ARM-like"/>
</dbReference>
<evidence type="ECO:0000313" key="8">
    <source>
        <dbReference type="EMBL" id="GJJ06586.1"/>
    </source>
</evidence>
<evidence type="ECO:0000256" key="1">
    <source>
        <dbReference type="ARBA" id="ARBA00004186"/>
    </source>
</evidence>
<feature type="domain" description="CLASP N-terminal" evidence="7">
    <location>
        <begin position="20"/>
        <end position="240"/>
    </location>
</feature>
<feature type="compositionally biased region" description="Polar residues" evidence="6">
    <location>
        <begin position="253"/>
        <end position="267"/>
    </location>
</feature>
<feature type="compositionally biased region" description="Polar residues" evidence="6">
    <location>
        <begin position="596"/>
        <end position="611"/>
    </location>
</feature>
<dbReference type="PANTHER" id="PTHR21567:SF60">
    <property type="entry name" value="CLASP N-TERMINAL DOMAIN-CONTAINING PROTEIN"/>
    <property type="match status" value="1"/>
</dbReference>
<evidence type="ECO:0000256" key="6">
    <source>
        <dbReference type="SAM" id="MobiDB-lite"/>
    </source>
</evidence>
<dbReference type="Pfam" id="PF12348">
    <property type="entry name" value="CLASP_N"/>
    <property type="match status" value="1"/>
</dbReference>
<dbReference type="GO" id="GO:0005881">
    <property type="term" value="C:cytoplasmic microtubule"/>
    <property type="evidence" value="ECO:0007669"/>
    <property type="project" value="TreeGrafter"/>
</dbReference>
<dbReference type="GO" id="GO:0005876">
    <property type="term" value="C:spindle microtubule"/>
    <property type="evidence" value="ECO:0007669"/>
    <property type="project" value="TreeGrafter"/>
</dbReference>
<dbReference type="PANTHER" id="PTHR21567">
    <property type="entry name" value="CLASP"/>
    <property type="match status" value="1"/>
</dbReference>
<keyword evidence="3" id="KW-0132">Cell division</keyword>
<dbReference type="EMBL" id="BPWL01000001">
    <property type="protein sequence ID" value="GJJ06586.1"/>
    <property type="molecule type" value="Genomic_DNA"/>
</dbReference>
<name>A0AAV4ZX44_9AGAM</name>
<dbReference type="GO" id="GO:0090307">
    <property type="term" value="P:mitotic spindle assembly"/>
    <property type="evidence" value="ECO:0007669"/>
    <property type="project" value="TreeGrafter"/>
</dbReference>
<accession>A0AAV4ZX44</accession>
<keyword evidence="5" id="KW-0131">Cell cycle</keyword>
<protein>
    <recommendedName>
        <fullName evidence="7">CLASP N-terminal domain-containing protein</fullName>
    </recommendedName>
</protein>
<feature type="compositionally biased region" description="Polar residues" evidence="6">
    <location>
        <begin position="642"/>
        <end position="651"/>
    </location>
</feature>
<dbReference type="InterPro" id="IPR016024">
    <property type="entry name" value="ARM-type_fold"/>
</dbReference>
<dbReference type="GO" id="GO:1990023">
    <property type="term" value="C:mitotic spindle midzone"/>
    <property type="evidence" value="ECO:0007669"/>
    <property type="project" value="TreeGrafter"/>
</dbReference>
<feature type="compositionally biased region" description="Low complexity" evidence="6">
    <location>
        <begin position="342"/>
        <end position="352"/>
    </location>
</feature>
<dbReference type="SUPFAM" id="SSF48371">
    <property type="entry name" value="ARM repeat"/>
    <property type="match status" value="1"/>
</dbReference>
<keyword evidence="4" id="KW-0493">Microtubule</keyword>
<feature type="region of interest" description="Disordered" evidence="6">
    <location>
        <begin position="455"/>
        <end position="651"/>
    </location>
</feature>
<reference evidence="8" key="1">
    <citation type="submission" date="2021-10" db="EMBL/GenBank/DDBJ databases">
        <title>De novo Genome Assembly of Clathrus columnatus (Basidiomycota, Fungi) Using Illumina and Nanopore Sequence Data.</title>
        <authorList>
            <person name="Ogiso-Tanaka E."/>
            <person name="Itagaki H."/>
            <person name="Hosoya T."/>
            <person name="Hosaka K."/>
        </authorList>
    </citation>
    <scope>NUCLEOTIDE SEQUENCE</scope>
    <source>
        <strain evidence="8">MO-923</strain>
    </source>
</reference>
<evidence type="ECO:0000256" key="2">
    <source>
        <dbReference type="ARBA" id="ARBA00009549"/>
    </source>
</evidence>
<feature type="region of interest" description="Disordered" evidence="6">
    <location>
        <begin position="245"/>
        <end position="402"/>
    </location>
</feature>
<dbReference type="GO" id="GO:0051301">
    <property type="term" value="P:cell division"/>
    <property type="evidence" value="ECO:0007669"/>
    <property type="project" value="UniProtKB-KW"/>
</dbReference>
<feature type="region of interest" description="Disordered" evidence="6">
    <location>
        <begin position="669"/>
        <end position="702"/>
    </location>
</feature>
<dbReference type="Proteomes" id="UP001050691">
    <property type="component" value="Unassembled WGS sequence"/>
</dbReference>
<organism evidence="8 9">
    <name type="scientific">Clathrus columnatus</name>
    <dbReference type="NCBI Taxonomy" id="1419009"/>
    <lineage>
        <taxon>Eukaryota</taxon>
        <taxon>Fungi</taxon>
        <taxon>Dikarya</taxon>
        <taxon>Basidiomycota</taxon>
        <taxon>Agaricomycotina</taxon>
        <taxon>Agaricomycetes</taxon>
        <taxon>Phallomycetidae</taxon>
        <taxon>Phallales</taxon>
        <taxon>Clathraceae</taxon>
        <taxon>Clathrus</taxon>
    </lineage>
</organism>
<feature type="region of interest" description="Disordered" evidence="6">
    <location>
        <begin position="723"/>
        <end position="746"/>
    </location>
</feature>
<evidence type="ECO:0000259" key="7">
    <source>
        <dbReference type="Pfam" id="PF12348"/>
    </source>
</evidence>